<dbReference type="GO" id="GO:0042026">
    <property type="term" value="P:protein refolding"/>
    <property type="evidence" value="ECO:0007669"/>
    <property type="project" value="TreeGrafter"/>
</dbReference>
<protein>
    <submittedName>
        <fullName evidence="6">Redox-regulated molecular chaperone Hsp33</fullName>
    </submittedName>
</protein>
<dbReference type="InterPro" id="IPR016153">
    <property type="entry name" value="Heat_shock_Hsp33_N"/>
</dbReference>
<dbReference type="PANTHER" id="PTHR30111:SF1">
    <property type="entry name" value="33 KDA CHAPERONIN"/>
    <property type="match status" value="1"/>
</dbReference>
<keyword evidence="2" id="KW-0862">Zinc</keyword>
<dbReference type="CDD" id="cd00498">
    <property type="entry name" value="Hsp33"/>
    <property type="match status" value="1"/>
</dbReference>
<keyword evidence="5" id="KW-0676">Redox-active center</keyword>
<dbReference type="Gene3D" id="3.55.30.10">
    <property type="entry name" value="Hsp33 domain"/>
    <property type="match status" value="1"/>
</dbReference>
<evidence type="ECO:0000313" key="7">
    <source>
        <dbReference type="Proteomes" id="UP000251800"/>
    </source>
</evidence>
<comment type="caution">
    <text evidence="6">The sequence shown here is derived from an EMBL/GenBank/DDBJ whole genome shotgun (WGS) entry which is preliminary data.</text>
</comment>
<name>A0A363UJS1_9GAMM</name>
<sequence length="287" mass="31270">MGQLIRFDFTELPVRGALVRLDESWQDWWQRFGLDGAERSILGEATAALPLLAANLKFKGRMNLQMQGGQHLPLLVAQIDHQLHLRSMLQTTPETMPGDWATAVAGAQCAVMVDPESGMDRYQAIVAAGGASLARDLEGYFAQSEQLPTRLWLGADPAVAAGLLIQRLPGEAGSLDGFETVTTLADTLGDQELLASDPDDLLRKLFGTLGLRRHDNRPVTLACRCSRERIGTLLLSLGEEDVEALIQEQGRVEAACEFCGQAYVYEADDARALFTAARAEPPSQSKH</sequence>
<keyword evidence="1" id="KW-0963">Cytoplasm</keyword>
<dbReference type="Proteomes" id="UP000251800">
    <property type="component" value="Unassembled WGS sequence"/>
</dbReference>
<dbReference type="PANTHER" id="PTHR30111">
    <property type="entry name" value="33 KDA CHAPERONIN"/>
    <property type="match status" value="1"/>
</dbReference>
<dbReference type="EMBL" id="QEQK01000009">
    <property type="protein sequence ID" value="PWN55675.1"/>
    <property type="molecule type" value="Genomic_DNA"/>
</dbReference>
<accession>A0A363UJS1</accession>
<dbReference type="RefSeq" id="WP_109720599.1">
    <property type="nucleotide sequence ID" value="NZ_QEQK01000009.1"/>
</dbReference>
<dbReference type="SUPFAM" id="SSF64397">
    <property type="entry name" value="Hsp33 domain"/>
    <property type="match status" value="1"/>
</dbReference>
<reference evidence="6 7" key="1">
    <citation type="submission" date="2018-05" db="EMBL/GenBank/DDBJ databases">
        <title>Abyssibacter profundi OUC007T gen. nov., sp. nov, a marine bacterium isolated from seawater of the Mariana Trench.</title>
        <authorList>
            <person name="Zhou S."/>
        </authorList>
    </citation>
    <scope>NUCLEOTIDE SEQUENCE [LARGE SCALE GENOMIC DNA]</scope>
    <source>
        <strain evidence="6 7">OUC007</strain>
    </source>
</reference>
<keyword evidence="4" id="KW-0143">Chaperone</keyword>
<dbReference type="Pfam" id="PF01430">
    <property type="entry name" value="HSP33"/>
    <property type="match status" value="1"/>
</dbReference>
<evidence type="ECO:0000256" key="2">
    <source>
        <dbReference type="ARBA" id="ARBA00022833"/>
    </source>
</evidence>
<dbReference type="SUPFAM" id="SSF118352">
    <property type="entry name" value="HSP33 redox switch-like"/>
    <property type="match status" value="1"/>
</dbReference>
<gene>
    <name evidence="6" type="ORF">DEH80_11250</name>
</gene>
<dbReference type="Gene3D" id="3.90.1280.10">
    <property type="entry name" value="HSP33 redox switch-like"/>
    <property type="match status" value="1"/>
</dbReference>
<organism evidence="6 7">
    <name type="scientific">Abyssibacter profundi</name>
    <dbReference type="NCBI Taxonomy" id="2182787"/>
    <lineage>
        <taxon>Bacteria</taxon>
        <taxon>Pseudomonadati</taxon>
        <taxon>Pseudomonadota</taxon>
        <taxon>Gammaproteobacteria</taxon>
        <taxon>Chromatiales</taxon>
        <taxon>Oceanococcaceae</taxon>
        <taxon>Abyssibacter</taxon>
    </lineage>
</organism>
<proteinExistence type="predicted"/>
<dbReference type="InterPro" id="IPR000397">
    <property type="entry name" value="Heat_shock_Hsp33"/>
</dbReference>
<evidence type="ECO:0000256" key="1">
    <source>
        <dbReference type="ARBA" id="ARBA00022490"/>
    </source>
</evidence>
<dbReference type="GO" id="GO:0044183">
    <property type="term" value="F:protein folding chaperone"/>
    <property type="evidence" value="ECO:0007669"/>
    <property type="project" value="TreeGrafter"/>
</dbReference>
<evidence type="ECO:0000256" key="5">
    <source>
        <dbReference type="ARBA" id="ARBA00023284"/>
    </source>
</evidence>
<dbReference type="InterPro" id="IPR016154">
    <property type="entry name" value="Heat_shock_Hsp33_C"/>
</dbReference>
<dbReference type="GO" id="GO:0051082">
    <property type="term" value="F:unfolded protein binding"/>
    <property type="evidence" value="ECO:0007669"/>
    <property type="project" value="InterPro"/>
</dbReference>
<dbReference type="OrthoDB" id="9793753at2"/>
<dbReference type="PIRSF" id="PIRSF005261">
    <property type="entry name" value="Heat_shock_Hsp33"/>
    <property type="match status" value="1"/>
</dbReference>
<dbReference type="AlphaFoldDB" id="A0A363UJS1"/>
<evidence type="ECO:0000256" key="3">
    <source>
        <dbReference type="ARBA" id="ARBA00023157"/>
    </source>
</evidence>
<dbReference type="GO" id="GO:0005737">
    <property type="term" value="C:cytoplasm"/>
    <property type="evidence" value="ECO:0007669"/>
    <property type="project" value="InterPro"/>
</dbReference>
<keyword evidence="7" id="KW-1185">Reference proteome</keyword>
<keyword evidence="3" id="KW-1015">Disulfide bond</keyword>
<evidence type="ECO:0000256" key="4">
    <source>
        <dbReference type="ARBA" id="ARBA00023186"/>
    </source>
</evidence>
<evidence type="ECO:0000313" key="6">
    <source>
        <dbReference type="EMBL" id="PWN55675.1"/>
    </source>
</evidence>